<dbReference type="Pfam" id="PF00613">
    <property type="entry name" value="PI3Ka"/>
    <property type="match status" value="1"/>
</dbReference>
<dbReference type="EC" id="2.7.1.67" evidence="2"/>
<dbReference type="Gene3D" id="1.25.40.70">
    <property type="entry name" value="Phosphatidylinositol 3-kinase, accessory domain (PIK)"/>
    <property type="match status" value="1"/>
</dbReference>
<dbReference type="PANTHER" id="PTHR10048:SF15">
    <property type="entry name" value="PHOSPHATIDYLINOSITOL 4-KINASE ALPHA"/>
    <property type="match status" value="1"/>
</dbReference>
<dbReference type="Pfam" id="PF19274">
    <property type="entry name" value="PI4K_N"/>
    <property type="match status" value="2"/>
</dbReference>
<dbReference type="InterPro" id="IPR045495">
    <property type="entry name" value="PI4K_N"/>
</dbReference>
<dbReference type="InterPro" id="IPR018936">
    <property type="entry name" value="PI3/4_kinase_CS"/>
</dbReference>
<dbReference type="Ensembl" id="ENSCPVT00000025881.1">
    <property type="protein sequence ID" value="ENSCPVP00000025976.1"/>
    <property type="gene ID" value="ENSCPVG00000012188.2"/>
</dbReference>
<dbReference type="Gene3D" id="1.10.1070.11">
    <property type="entry name" value="Phosphatidylinositol 3-/4-kinase, catalytic domain"/>
    <property type="match status" value="1"/>
</dbReference>
<evidence type="ECO:0000256" key="1">
    <source>
        <dbReference type="ARBA" id="ARBA00006209"/>
    </source>
</evidence>
<sequence>MWRAGCAGRGEGREGGSAATARGFYFNTVLSLARSLAVQNPAPLEKVQKLLCMCPVDFHGIFQLDERRRDAVIALGIFLVESDLQHKDHVVPYLLRLLKGLPKVQWIEESNARKGRGLLPVAENFSFCLVTLLSDVAYRDASFREQVEFEFVLSTVNCCYMCFSFPEYLCKYAVPCLIGISRAFGRYSNSEEALLSKLFPKIPPHSLRVPEELEGIRRRSFNDFRSILPSSLLTVCQEGTLKRKASSVCSITQVSPERGLPAPSSPGGPAAIHYFEGSYLPDGSALDPDYYFSTISSSFSVSPLFNGINNKEFNIPLEMLRQLLNMVKQIVEDSLLKTLDAVIAEVAETCCSADLYYKTFSDPLYLAQFKMLRDTLYYMKDLPTSFVKEIHDFVLEQFNSSQSELQKILHDVDRLHNELSPLKLRCQANAACVDLMVWAVKDEQSAENLCIKLSEKLQSKTSSKVIIAHLPLLICCLQGLGRLCERFPVVVHSVNPSLRDFLVIPSPVLVKLYKYHSQYHTVGGNDIKISVTNEHSESTLNVMSGKKGQPSMYEQLRDIAIDNICRCLKAGLTIDSVIVEAFLASLSNRLYISQENDKEAHLIPDHTIRALGHIAVALRDTPKMMEPILQILQQKFCQPPSHLDVLIIDQLGCLVITGNQYIYGEVWNLFQQISVKASSVVYSATKDYKDHGYRHCSLAVINALANIAANIQVEHLVDELLMNLLELFVQLGLEGKRASERASEKGPALKASSSAGNLGVLIPVIAVLTRRLPPIKEAKPRLQKLFRDFWLYSVLMGFAVEGSGLWPEEWYEGVCEIATKSPLLTFPSKEPLRSVLQYNSAMKNDTVTSAELNELRSTIINLLDPPPEVSALINKLDFAMSTYLLSVYRLEYMRVLRSTDQDRFQVMFCYFEDKAIQKDKSGMMQCVIAVADKVFEAFLTMMADKPKTKENEEELERHAQFLLVNFNHIHKRIRRVADKYLSGLVDKFPHLLWSGTVLKTMLDILQTLSLSLSADIHKDQPYYDIPDAPYRITVPDTHEARESIVKDFAARCGMILQEAMKWAPSVTKSHLQEYLNKHQNWVSGLSQHTGLAMATESVLHFAGYNRQNTTLGATQLTERPTCVKKDYSNFMASLNLRNRYAGEVSGMIQFSNATGRTSDLNKLMVKDLNAALESSSTESYTQAMFKLTALLISSKDCDPQLLHHLCWGPLRMFNEHGMETAIACWEWLLAAKNGIEVPFMREMAGAWQMTVEQKVGLFSAEQKEADPLAASEESQPRPCPPEVTPHYIWIEFLVQRFEIAKYCSSDQIEIFSSLLQRSLSLNIGGAKGMLLGFPSGITEMRNKPTFPFSILLIRLLTLGLSLLHADVVPNATIRNVLREKIYSTAFDYFSCPSKFPTQGEKRLREDISILIKFWTAMFSDKKYLTASQLVPPDNQDTRSNLDINVGSRQQATQGWINTYPLSSGMSTISKKSGMSKKTNRGTQLHKYYMKRRTLLLSLLVSHQKDGQTPSKFSNKVIVFLVMLRFKNTEAIGTEVTRLVRLDPGAVSDVPEAIKDAILFYIPQIVQALRYDKMGYVREYILWAASKSQLLAHQFIWNMKTNIYLDEEGHQKDPDIGELLEQLVEEITGSLSGPAKEFYQREFDFFNKITNVSAIIKPFPKGDERKKACLSALSEVKVQPGCYLPSNPEAIVLDIDYKSGTPMQSAAKAPYLAKFKVKRCGVSELEKEGLRCRSDSIDESEEEDEDSQKVCWQAAIFKVGDDCRQDMLALQIIDLFKNIFQLVGLDLFVFPYRVVATAPGCGVIECIPDCTSRDQLGRQTDFGMYDYFTRQYGDESTLAFQKARYNFIRSMAAYSLLLFLLQIKDRHNGNIMLDKQGHIIHIDFGFMFESSPGGNLGWEPDIKLTDEMVMIMGGKMEATPFKWFMEMCVRGYLAVRPYMDAVVSLVTLMLDTGLPCFRGQTIKLLKHRFSPNMTEREAATFIIKIIQNCFLSNRSRTYDMIQYYQNDIPY</sequence>
<dbReference type="GO" id="GO:0046854">
    <property type="term" value="P:phosphatidylinositol phosphate biosynthetic process"/>
    <property type="evidence" value="ECO:0007669"/>
    <property type="project" value="InterPro"/>
</dbReference>
<keyword evidence="3" id="KW-0808">Transferase</keyword>
<comment type="similarity">
    <text evidence="1">Belongs to the PI3/PI4-kinase family. Type III PI4K subfamily.</text>
</comment>
<dbReference type="InterPro" id="IPR042236">
    <property type="entry name" value="PI3K_accessory_sf"/>
</dbReference>
<dbReference type="Gene3D" id="3.30.1010.10">
    <property type="entry name" value="Phosphatidylinositol 3-kinase Catalytic Subunit, Chain A, domain 4"/>
    <property type="match status" value="1"/>
</dbReference>
<dbReference type="InterPro" id="IPR000403">
    <property type="entry name" value="PI3/4_kinase_cat_dom"/>
</dbReference>
<dbReference type="Proteomes" id="UP000694382">
    <property type="component" value="Chromosome 15"/>
</dbReference>
<accession>A0A8U8BQ48</accession>
<evidence type="ECO:0000256" key="4">
    <source>
        <dbReference type="ARBA" id="ARBA00022777"/>
    </source>
</evidence>
<dbReference type="PROSITE" id="PS00916">
    <property type="entry name" value="PI3_4_KINASE_2"/>
    <property type="match status" value="1"/>
</dbReference>
<keyword evidence="6" id="KW-1185">Reference proteome</keyword>
<dbReference type="SMART" id="SM00146">
    <property type="entry name" value="PI3Kc"/>
    <property type="match status" value="1"/>
</dbReference>
<evidence type="ECO:0000256" key="2">
    <source>
        <dbReference type="ARBA" id="ARBA00012169"/>
    </source>
</evidence>
<dbReference type="PROSITE" id="PS50290">
    <property type="entry name" value="PI3_4_KINASE_3"/>
    <property type="match status" value="1"/>
</dbReference>
<evidence type="ECO:0000313" key="5">
    <source>
        <dbReference type="Ensembl" id="ENSCPVP00000025976.1"/>
    </source>
</evidence>
<dbReference type="GO" id="GO:0004430">
    <property type="term" value="F:1-phosphatidylinositol 4-kinase activity"/>
    <property type="evidence" value="ECO:0007669"/>
    <property type="project" value="UniProtKB-EC"/>
</dbReference>
<dbReference type="SUPFAM" id="SSF48371">
    <property type="entry name" value="ARM repeat"/>
    <property type="match status" value="1"/>
</dbReference>
<reference evidence="5" key="1">
    <citation type="submission" date="2020-02" db="EMBL/GenBank/DDBJ databases">
        <authorList>
            <person name="Enbody D E."/>
            <person name="Pettersson E M."/>
        </authorList>
    </citation>
    <scope>NUCLEOTIDE SEQUENCE [LARGE SCALE GENOMIC DNA]</scope>
</reference>
<proteinExistence type="inferred from homology"/>
<dbReference type="InterPro" id="IPR016024">
    <property type="entry name" value="ARM-type_fold"/>
</dbReference>
<dbReference type="FunFam" id="3.30.1010.10:FF:000009">
    <property type="entry name" value="Phosphatidylinositol 4-kinase, catalytic, alpha"/>
    <property type="match status" value="1"/>
</dbReference>
<dbReference type="InterPro" id="IPR036940">
    <property type="entry name" value="PI3/4_kinase_cat_sf"/>
</dbReference>
<evidence type="ECO:0000313" key="6">
    <source>
        <dbReference type="Proteomes" id="UP000694382"/>
    </source>
</evidence>
<dbReference type="GO" id="GO:0005737">
    <property type="term" value="C:cytoplasm"/>
    <property type="evidence" value="ECO:0007669"/>
    <property type="project" value="TreeGrafter"/>
</dbReference>
<dbReference type="GO" id="GO:0005886">
    <property type="term" value="C:plasma membrane"/>
    <property type="evidence" value="ECO:0007669"/>
    <property type="project" value="TreeGrafter"/>
</dbReference>
<dbReference type="CDD" id="cd05167">
    <property type="entry name" value="PI4Kc_III_alpha"/>
    <property type="match status" value="1"/>
</dbReference>
<organism evidence="5 6">
    <name type="scientific">Geospiza parvula</name>
    <name type="common">Small tree-finch</name>
    <name type="synonym">Camarhynchus parvulus</name>
    <dbReference type="NCBI Taxonomy" id="87175"/>
    <lineage>
        <taxon>Eukaryota</taxon>
        <taxon>Metazoa</taxon>
        <taxon>Chordata</taxon>
        <taxon>Craniata</taxon>
        <taxon>Vertebrata</taxon>
        <taxon>Euteleostomi</taxon>
        <taxon>Archelosauria</taxon>
        <taxon>Archosauria</taxon>
        <taxon>Dinosauria</taxon>
        <taxon>Saurischia</taxon>
        <taxon>Theropoda</taxon>
        <taxon>Coelurosauria</taxon>
        <taxon>Aves</taxon>
        <taxon>Neognathae</taxon>
        <taxon>Neoaves</taxon>
        <taxon>Telluraves</taxon>
        <taxon>Australaves</taxon>
        <taxon>Passeriformes</taxon>
        <taxon>Thraupidae</taxon>
        <taxon>Camarhynchus</taxon>
    </lineage>
</organism>
<dbReference type="PROSITE" id="PS00915">
    <property type="entry name" value="PI3_4_KINASE_1"/>
    <property type="match status" value="1"/>
</dbReference>
<keyword evidence="4" id="KW-0418">Kinase</keyword>
<protein>
    <recommendedName>
        <fullName evidence="2">1-phosphatidylinositol 4-kinase</fullName>
        <ecNumber evidence="2">2.7.1.67</ecNumber>
    </recommendedName>
</protein>
<reference evidence="5" key="3">
    <citation type="submission" date="2025-09" db="UniProtKB">
        <authorList>
            <consortium name="Ensembl"/>
        </authorList>
    </citation>
    <scope>IDENTIFICATION</scope>
</reference>
<dbReference type="InterPro" id="IPR001263">
    <property type="entry name" value="PI3K_accessory_dom"/>
</dbReference>
<dbReference type="SUPFAM" id="SSF56112">
    <property type="entry name" value="Protein kinase-like (PK-like)"/>
    <property type="match status" value="1"/>
</dbReference>
<dbReference type="GO" id="GO:0048015">
    <property type="term" value="P:phosphatidylinositol-mediated signaling"/>
    <property type="evidence" value="ECO:0007669"/>
    <property type="project" value="TreeGrafter"/>
</dbReference>
<dbReference type="Pfam" id="PF00454">
    <property type="entry name" value="PI3_PI4_kinase"/>
    <property type="match status" value="1"/>
</dbReference>
<dbReference type="PROSITE" id="PS51545">
    <property type="entry name" value="PIK_HELICAL"/>
    <property type="match status" value="1"/>
</dbReference>
<name>A0A8U8BQ48_GEOPR</name>
<dbReference type="SMART" id="SM00145">
    <property type="entry name" value="PI3Ka"/>
    <property type="match status" value="1"/>
</dbReference>
<dbReference type="PANTHER" id="PTHR10048">
    <property type="entry name" value="PHOSPHATIDYLINOSITOL KINASE"/>
    <property type="match status" value="1"/>
</dbReference>
<dbReference type="FunFam" id="1.10.1070.11:FF:000005">
    <property type="entry name" value="Phosphatidylinositol 4-kinase, catalytic, alpha"/>
    <property type="match status" value="1"/>
</dbReference>
<reference evidence="5" key="2">
    <citation type="submission" date="2025-08" db="UniProtKB">
        <authorList>
            <consortium name="Ensembl"/>
        </authorList>
    </citation>
    <scope>IDENTIFICATION</scope>
</reference>
<dbReference type="InterPro" id="IPR015433">
    <property type="entry name" value="PI3/4_kinase"/>
</dbReference>
<dbReference type="InterPro" id="IPR011009">
    <property type="entry name" value="Kinase-like_dom_sf"/>
</dbReference>
<evidence type="ECO:0000256" key="3">
    <source>
        <dbReference type="ARBA" id="ARBA00022679"/>
    </source>
</evidence>